<dbReference type="Proteomes" id="UP000271974">
    <property type="component" value="Unassembled WGS sequence"/>
</dbReference>
<dbReference type="InterPro" id="IPR019316">
    <property type="entry name" value="G8_domain"/>
</dbReference>
<dbReference type="InterPro" id="IPR052387">
    <property type="entry name" value="Fibrocystin"/>
</dbReference>
<dbReference type="SMART" id="SM01225">
    <property type="entry name" value="G8"/>
    <property type="match status" value="1"/>
</dbReference>
<feature type="domain" description="G8" evidence="3">
    <location>
        <begin position="37"/>
        <end position="117"/>
    </location>
</feature>
<keyword evidence="1 2" id="KW-0732">Signal</keyword>
<dbReference type="PANTHER" id="PTHR46769:SF2">
    <property type="entry name" value="FIBROCYSTIN-L ISOFORM 2 PRECURSOR-RELATED"/>
    <property type="match status" value="1"/>
</dbReference>
<evidence type="ECO:0000259" key="3">
    <source>
        <dbReference type="PROSITE" id="PS51484"/>
    </source>
</evidence>
<comment type="caution">
    <text evidence="4">The sequence shown here is derived from an EMBL/GenBank/DDBJ whole genome shotgun (WGS) entry which is preliminary data.</text>
</comment>
<feature type="non-terminal residue" evidence="4">
    <location>
        <position position="117"/>
    </location>
</feature>
<reference evidence="4 5" key="1">
    <citation type="submission" date="2019-01" db="EMBL/GenBank/DDBJ databases">
        <title>A draft genome assembly of the solar-powered sea slug Elysia chlorotica.</title>
        <authorList>
            <person name="Cai H."/>
            <person name="Li Q."/>
            <person name="Fang X."/>
            <person name="Li J."/>
            <person name="Curtis N.E."/>
            <person name="Altenburger A."/>
            <person name="Shibata T."/>
            <person name="Feng M."/>
            <person name="Maeda T."/>
            <person name="Schwartz J.A."/>
            <person name="Shigenobu S."/>
            <person name="Lundholm N."/>
            <person name="Nishiyama T."/>
            <person name="Yang H."/>
            <person name="Hasebe M."/>
            <person name="Li S."/>
            <person name="Pierce S.K."/>
            <person name="Wang J."/>
        </authorList>
    </citation>
    <scope>NUCLEOTIDE SEQUENCE [LARGE SCALE GENOMIC DNA]</scope>
    <source>
        <strain evidence="4">EC2010</strain>
        <tissue evidence="4">Whole organism of an adult</tissue>
    </source>
</reference>
<dbReference type="STRING" id="188477.A0A3S1BVG1"/>
<dbReference type="OrthoDB" id="120976at2759"/>
<dbReference type="Pfam" id="PF10162">
    <property type="entry name" value="G8"/>
    <property type="match status" value="1"/>
</dbReference>
<organism evidence="4 5">
    <name type="scientific">Elysia chlorotica</name>
    <name type="common">Eastern emerald elysia</name>
    <name type="synonym">Sea slug</name>
    <dbReference type="NCBI Taxonomy" id="188477"/>
    <lineage>
        <taxon>Eukaryota</taxon>
        <taxon>Metazoa</taxon>
        <taxon>Spiralia</taxon>
        <taxon>Lophotrochozoa</taxon>
        <taxon>Mollusca</taxon>
        <taxon>Gastropoda</taxon>
        <taxon>Heterobranchia</taxon>
        <taxon>Euthyneura</taxon>
        <taxon>Panpulmonata</taxon>
        <taxon>Sacoglossa</taxon>
        <taxon>Placobranchoidea</taxon>
        <taxon>Plakobranchidae</taxon>
        <taxon>Elysia</taxon>
    </lineage>
</organism>
<feature type="signal peptide" evidence="2">
    <location>
        <begin position="1"/>
        <end position="19"/>
    </location>
</feature>
<evidence type="ECO:0000313" key="4">
    <source>
        <dbReference type="EMBL" id="RUS75796.1"/>
    </source>
</evidence>
<protein>
    <recommendedName>
        <fullName evidence="3">G8 domain-containing protein</fullName>
    </recommendedName>
</protein>
<evidence type="ECO:0000256" key="2">
    <source>
        <dbReference type="SAM" id="SignalP"/>
    </source>
</evidence>
<gene>
    <name evidence="4" type="ORF">EGW08_016457</name>
</gene>
<keyword evidence="5" id="KW-1185">Reference proteome</keyword>
<accession>A0A3S1BVG1</accession>
<dbReference type="PROSITE" id="PS51484">
    <property type="entry name" value="G8"/>
    <property type="match status" value="1"/>
</dbReference>
<dbReference type="EMBL" id="RQTK01000711">
    <property type="protein sequence ID" value="RUS75796.1"/>
    <property type="molecule type" value="Genomic_DNA"/>
</dbReference>
<proteinExistence type="predicted"/>
<dbReference type="AlphaFoldDB" id="A0A3S1BVG1"/>
<sequence>MSQAFILIWLVLGFAPLVAMLQCPWDDPALLKWSDPKSWPSGRVPQQNDAVTIETGKKILLDTPLPRLLTLTIDGTLVWGNVDGIRMETSYVLVKGEFHIGSEECPFEKKADIFLYG</sequence>
<evidence type="ECO:0000256" key="1">
    <source>
        <dbReference type="ARBA" id="ARBA00022729"/>
    </source>
</evidence>
<dbReference type="PANTHER" id="PTHR46769">
    <property type="entry name" value="POLYCYSTIC KIDNEY AND HEPATIC DISEASE 1 (AUTOSOMAL RECESSIVE)-LIKE 1"/>
    <property type="match status" value="1"/>
</dbReference>
<feature type="chain" id="PRO_5018734691" description="G8 domain-containing protein" evidence="2">
    <location>
        <begin position="20"/>
        <end position="117"/>
    </location>
</feature>
<name>A0A3S1BVG1_ELYCH</name>
<evidence type="ECO:0000313" key="5">
    <source>
        <dbReference type="Proteomes" id="UP000271974"/>
    </source>
</evidence>